<dbReference type="SUPFAM" id="SSF56935">
    <property type="entry name" value="Porins"/>
    <property type="match status" value="1"/>
</dbReference>
<dbReference type="NCBIfam" id="TIGR03016">
    <property type="entry name" value="pepcterm_hypo_1"/>
    <property type="match status" value="1"/>
</dbReference>
<feature type="region of interest" description="Disordered" evidence="1">
    <location>
        <begin position="456"/>
        <end position="480"/>
    </location>
</feature>
<accession>A0A557S811</accession>
<keyword evidence="2" id="KW-0732">Signal</keyword>
<evidence type="ECO:0000256" key="1">
    <source>
        <dbReference type="SAM" id="MobiDB-lite"/>
    </source>
</evidence>
<comment type="caution">
    <text evidence="3">The sequence shown here is derived from an EMBL/GenBank/DDBJ whole genome shotgun (WGS) entry which is preliminary data.</text>
</comment>
<feature type="signal peptide" evidence="2">
    <location>
        <begin position="1"/>
        <end position="28"/>
    </location>
</feature>
<dbReference type="InterPro" id="IPR017467">
    <property type="entry name" value="CHP03016_PEP-CTERM"/>
</dbReference>
<dbReference type="OrthoDB" id="5567701at2"/>
<evidence type="ECO:0000313" key="3">
    <source>
        <dbReference type="EMBL" id="TVO73572.1"/>
    </source>
</evidence>
<proteinExistence type="predicted"/>
<reference evidence="3 4" key="1">
    <citation type="submission" date="2019-07" db="EMBL/GenBank/DDBJ databases">
        <title>The pathways for chlorine oxyanion respiration interact through the shared metabolite chlorate.</title>
        <authorList>
            <person name="Barnum T.P."/>
            <person name="Cheng Y."/>
            <person name="Hill K.A."/>
            <person name="Lucas L.N."/>
            <person name="Carlson H.K."/>
            <person name="Coates J.D."/>
        </authorList>
    </citation>
    <scope>NUCLEOTIDE SEQUENCE [LARGE SCALE GENOMIC DNA]</scope>
    <source>
        <strain evidence="3 4">BK-1</strain>
    </source>
</reference>
<evidence type="ECO:0000256" key="2">
    <source>
        <dbReference type="SAM" id="SignalP"/>
    </source>
</evidence>
<dbReference type="Proteomes" id="UP000316649">
    <property type="component" value="Unassembled WGS sequence"/>
</dbReference>
<keyword evidence="4" id="KW-1185">Reference proteome</keyword>
<gene>
    <name evidence="3" type="ORF">FHP88_11910</name>
</gene>
<name>A0A557S811_9GAMM</name>
<feature type="chain" id="PRO_5021727338" evidence="2">
    <location>
        <begin position="29"/>
        <end position="480"/>
    </location>
</feature>
<evidence type="ECO:0000313" key="4">
    <source>
        <dbReference type="Proteomes" id="UP000316649"/>
    </source>
</evidence>
<dbReference type="AlphaFoldDB" id="A0A557S811"/>
<dbReference type="EMBL" id="VMNH01000013">
    <property type="protein sequence ID" value="TVO73572.1"/>
    <property type="molecule type" value="Genomic_DNA"/>
</dbReference>
<organism evidence="3 4">
    <name type="scientific">Sedimenticola selenatireducens</name>
    <dbReference type="NCBI Taxonomy" id="191960"/>
    <lineage>
        <taxon>Bacteria</taxon>
        <taxon>Pseudomonadati</taxon>
        <taxon>Pseudomonadota</taxon>
        <taxon>Gammaproteobacteria</taxon>
        <taxon>Chromatiales</taxon>
        <taxon>Sedimenticolaceae</taxon>
        <taxon>Sedimenticola</taxon>
    </lineage>
</organism>
<protein>
    <submittedName>
        <fullName evidence="3">TIGR03016 family PEP-CTERM system-associated outer membrane protein</fullName>
    </submittedName>
</protein>
<sequence>MIISGRSYPITRVISLSGLTLFSFSALAAEWNSTASINASAVYTDNVNLVTTGKESDLTPTLTPSISLHGKGARATVDLTAAAEFNGQGGGNDSVNPRLQADAKAELFERVAFIDLNATATQNAIEPLAVSGSGNLNNRGNKTTTYSYKISPYLKSRFKGLADTELRYTYNDLNHSEGSVGDTSSETVNLSITSGPDFKLFSWGVNASNKVTDNEQGQVSELSSADFDLGYQLNRRWRVTGSIGTESNDFNSVSTNRDGSRWDIGAVWTPNPRTVFDFGFGDRFFGSTKRFSFTHTGRRSTLTASYSQDLTDSTTLLSDQVVFQVVDQFGQPIINPVTGDPFLLAQNISTIGNSTFVNDQLTVGYSLKGRRTTLSLNGNISEQTYQDSSREVSQYGLGASINRQLSGKISGDLGLNWSESEEKGTASTQSDTWRLSAGINQELGPKTNLRLNYSFTDRSSNQSGQSYEENRLSLTLNHTL</sequence>